<protein>
    <submittedName>
        <fullName evidence="2 3">Uncharacterized protein</fullName>
    </submittedName>
</protein>
<evidence type="ECO:0000313" key="3">
    <source>
        <dbReference type="EnsemblPlants" id="PNT65413"/>
    </source>
</evidence>
<dbReference type="Gramene" id="PNT65413">
    <property type="protein sequence ID" value="PNT65413"/>
    <property type="gene ID" value="BRADI_4g42081v3"/>
</dbReference>
<evidence type="ECO:0000313" key="2">
    <source>
        <dbReference type="EMBL" id="PNT65413.1"/>
    </source>
</evidence>
<sequence>MPTWTQPLDQGLVADLHLLPEKLPSPRGRRRNWRRGVRRRRTKGLRAAQRRRCARRRGRRSDLASGRRLRGCRRGGDEIRERQRLLWPLPTG</sequence>
<name>A0A2K2CTR2_BRADI</name>
<feature type="compositionally biased region" description="Basic residues" evidence="1">
    <location>
        <begin position="27"/>
        <end position="59"/>
    </location>
</feature>
<keyword evidence="4" id="KW-1185">Reference proteome</keyword>
<evidence type="ECO:0000256" key="1">
    <source>
        <dbReference type="SAM" id="MobiDB-lite"/>
    </source>
</evidence>
<gene>
    <name evidence="2" type="ORF">BRADI_4g42081v3</name>
</gene>
<feature type="region of interest" description="Disordered" evidence="1">
    <location>
        <begin position="19"/>
        <end position="74"/>
    </location>
</feature>
<dbReference type="AlphaFoldDB" id="A0A2K2CTR2"/>
<reference evidence="2 3" key="1">
    <citation type="journal article" date="2010" name="Nature">
        <title>Genome sequencing and analysis of the model grass Brachypodium distachyon.</title>
        <authorList>
            <consortium name="International Brachypodium Initiative"/>
        </authorList>
    </citation>
    <scope>NUCLEOTIDE SEQUENCE [LARGE SCALE GENOMIC DNA]</scope>
    <source>
        <strain evidence="2 3">Bd21</strain>
    </source>
</reference>
<organism evidence="2">
    <name type="scientific">Brachypodium distachyon</name>
    <name type="common">Purple false brome</name>
    <name type="synonym">Trachynia distachya</name>
    <dbReference type="NCBI Taxonomy" id="15368"/>
    <lineage>
        <taxon>Eukaryota</taxon>
        <taxon>Viridiplantae</taxon>
        <taxon>Streptophyta</taxon>
        <taxon>Embryophyta</taxon>
        <taxon>Tracheophyta</taxon>
        <taxon>Spermatophyta</taxon>
        <taxon>Magnoliopsida</taxon>
        <taxon>Liliopsida</taxon>
        <taxon>Poales</taxon>
        <taxon>Poaceae</taxon>
        <taxon>BOP clade</taxon>
        <taxon>Pooideae</taxon>
        <taxon>Stipodae</taxon>
        <taxon>Brachypodieae</taxon>
        <taxon>Brachypodium</taxon>
    </lineage>
</organism>
<proteinExistence type="predicted"/>
<reference evidence="3" key="3">
    <citation type="submission" date="2018-08" db="UniProtKB">
        <authorList>
            <consortium name="EnsemblPlants"/>
        </authorList>
    </citation>
    <scope>IDENTIFICATION</scope>
    <source>
        <strain evidence="3">cv. Bd21</strain>
    </source>
</reference>
<dbReference type="EnsemblPlants" id="PNT65413">
    <property type="protein sequence ID" value="PNT65413"/>
    <property type="gene ID" value="BRADI_4g42081v3"/>
</dbReference>
<dbReference type="EMBL" id="CM000883">
    <property type="protein sequence ID" value="PNT65413.1"/>
    <property type="molecule type" value="Genomic_DNA"/>
</dbReference>
<dbReference type="InParanoid" id="A0A2K2CTR2"/>
<reference evidence="2" key="2">
    <citation type="submission" date="2017-06" db="EMBL/GenBank/DDBJ databases">
        <title>WGS assembly of Brachypodium distachyon.</title>
        <authorList>
            <consortium name="The International Brachypodium Initiative"/>
            <person name="Lucas S."/>
            <person name="Harmon-Smith M."/>
            <person name="Lail K."/>
            <person name="Tice H."/>
            <person name="Grimwood J."/>
            <person name="Bruce D."/>
            <person name="Barry K."/>
            <person name="Shu S."/>
            <person name="Lindquist E."/>
            <person name="Wang M."/>
            <person name="Pitluck S."/>
            <person name="Vogel J.P."/>
            <person name="Garvin D.F."/>
            <person name="Mockler T.C."/>
            <person name="Schmutz J."/>
            <person name="Rokhsar D."/>
            <person name="Bevan M.W."/>
        </authorList>
    </citation>
    <scope>NUCLEOTIDE SEQUENCE</scope>
    <source>
        <strain evidence="2">Bd21</strain>
    </source>
</reference>
<accession>A0A2K2CTR2</accession>
<evidence type="ECO:0000313" key="4">
    <source>
        <dbReference type="Proteomes" id="UP000008810"/>
    </source>
</evidence>
<dbReference type="Proteomes" id="UP000008810">
    <property type="component" value="Chromosome 4"/>
</dbReference>